<evidence type="ECO:0000313" key="3">
    <source>
        <dbReference type="Proteomes" id="UP001497045"/>
    </source>
</evidence>
<dbReference type="Gene3D" id="2.40.128.110">
    <property type="entry name" value="Lipid/polyisoprenoid-binding, YceI-like"/>
    <property type="match status" value="1"/>
</dbReference>
<gene>
    <name evidence="2" type="ORF">AAEO60_12480</name>
</gene>
<dbReference type="SUPFAM" id="SSF101874">
    <property type="entry name" value="YceI-like"/>
    <property type="match status" value="1"/>
</dbReference>
<comment type="caution">
    <text evidence="2">The sequence shown here is derived from an EMBL/GenBank/DDBJ whole genome shotgun (WGS) entry which is preliminary data.</text>
</comment>
<dbReference type="Proteomes" id="UP001497045">
    <property type="component" value="Unassembled WGS sequence"/>
</dbReference>
<feature type="domain" description="Lipid/polyisoprenoid-binding YceI-like" evidence="1">
    <location>
        <begin position="30"/>
        <end position="199"/>
    </location>
</feature>
<evidence type="ECO:0000259" key="1">
    <source>
        <dbReference type="SMART" id="SM00867"/>
    </source>
</evidence>
<dbReference type="InterPro" id="IPR027016">
    <property type="entry name" value="UCP029811"/>
</dbReference>
<dbReference type="InterPro" id="IPR007372">
    <property type="entry name" value="Lipid/polyisoprenoid-bd_YceI"/>
</dbReference>
<proteinExistence type="predicted"/>
<dbReference type="RefSeq" id="WP_341674037.1">
    <property type="nucleotide sequence ID" value="NZ_JBBYHV010000002.1"/>
</dbReference>
<protein>
    <submittedName>
        <fullName evidence="2">YceI family protein</fullName>
    </submittedName>
</protein>
<reference evidence="2 3" key="1">
    <citation type="submission" date="2024-04" db="EMBL/GenBank/DDBJ databases">
        <title>Aurantiacibacter sp. DGU6 16S ribosomal RNA gene Genome sequencing and assembly.</title>
        <authorList>
            <person name="Park S."/>
        </authorList>
    </citation>
    <scope>NUCLEOTIDE SEQUENCE [LARGE SCALE GENOMIC DNA]</scope>
    <source>
        <strain evidence="2 3">DGU6</strain>
    </source>
</reference>
<dbReference type="InterPro" id="IPR036761">
    <property type="entry name" value="TTHA0802/YceI-like_sf"/>
</dbReference>
<dbReference type="Pfam" id="PF04264">
    <property type="entry name" value="YceI"/>
    <property type="match status" value="1"/>
</dbReference>
<keyword evidence="3" id="KW-1185">Reference proteome</keyword>
<dbReference type="PANTHER" id="PTHR34406">
    <property type="entry name" value="PROTEIN YCEI"/>
    <property type="match status" value="1"/>
</dbReference>
<organism evidence="2 3">
    <name type="scientific">Aurantiacibacter gilvus</name>
    <dbReference type="NCBI Taxonomy" id="3139141"/>
    <lineage>
        <taxon>Bacteria</taxon>
        <taxon>Pseudomonadati</taxon>
        <taxon>Pseudomonadota</taxon>
        <taxon>Alphaproteobacteria</taxon>
        <taxon>Sphingomonadales</taxon>
        <taxon>Erythrobacteraceae</taxon>
        <taxon>Aurantiacibacter</taxon>
    </lineage>
</organism>
<evidence type="ECO:0000313" key="2">
    <source>
        <dbReference type="EMBL" id="MEL1251484.1"/>
    </source>
</evidence>
<sequence>MKALFATSLAATALLAGCAQEPAEVPLDGAWVLDGDRSQVSFVTVKASQVAEVHHFGEVSGSVSADGGASVAIDLASVETNIDIRNERMRDILFQVAEFPQAEVTAALDPADFTGLSVGDALTTSVDLTVNLHGSSATMPADLLVTRIGDDLVKVETAQPLVVAAASFGLAEGVAELQSVANLDSITTQVPVSVSLVFARDAADETAD</sequence>
<dbReference type="PANTHER" id="PTHR34406:SF1">
    <property type="entry name" value="PROTEIN YCEI"/>
    <property type="match status" value="1"/>
</dbReference>
<dbReference type="PIRSF" id="PIRSF029811">
    <property type="entry name" value="UCP029811"/>
    <property type="match status" value="1"/>
</dbReference>
<dbReference type="SMART" id="SM00867">
    <property type="entry name" value="YceI"/>
    <property type="match status" value="1"/>
</dbReference>
<dbReference type="EMBL" id="JBBYHV010000002">
    <property type="protein sequence ID" value="MEL1251484.1"/>
    <property type="molecule type" value="Genomic_DNA"/>
</dbReference>
<accession>A0ABU9IHI3</accession>
<dbReference type="PROSITE" id="PS51257">
    <property type="entry name" value="PROKAR_LIPOPROTEIN"/>
    <property type="match status" value="1"/>
</dbReference>
<name>A0ABU9IHI3_9SPHN</name>